<dbReference type="EMBL" id="LAZR01063094">
    <property type="protein sequence ID" value="KKK60189.1"/>
    <property type="molecule type" value="Genomic_DNA"/>
</dbReference>
<gene>
    <name evidence="1" type="ORF">LCGC14_3026830</name>
</gene>
<comment type="caution">
    <text evidence="1">The sequence shown here is derived from an EMBL/GenBank/DDBJ whole genome shotgun (WGS) entry which is preliminary data.</text>
</comment>
<reference evidence="1" key="1">
    <citation type="journal article" date="2015" name="Nature">
        <title>Complex archaea that bridge the gap between prokaryotes and eukaryotes.</title>
        <authorList>
            <person name="Spang A."/>
            <person name="Saw J.H."/>
            <person name="Jorgensen S.L."/>
            <person name="Zaremba-Niedzwiedzka K."/>
            <person name="Martijn J."/>
            <person name="Lind A.E."/>
            <person name="van Eijk R."/>
            <person name="Schleper C."/>
            <person name="Guy L."/>
            <person name="Ettema T.J."/>
        </authorList>
    </citation>
    <scope>NUCLEOTIDE SEQUENCE</scope>
</reference>
<sequence>HRGLQKMGYFFRISNQEPRGIKQILAVFNQSDWKPRGKIESEQK</sequence>
<proteinExistence type="predicted"/>
<dbReference type="AlphaFoldDB" id="A0A0F8Z170"/>
<organism evidence="1">
    <name type="scientific">marine sediment metagenome</name>
    <dbReference type="NCBI Taxonomy" id="412755"/>
    <lineage>
        <taxon>unclassified sequences</taxon>
        <taxon>metagenomes</taxon>
        <taxon>ecological metagenomes</taxon>
    </lineage>
</organism>
<protein>
    <submittedName>
        <fullName evidence="1">Uncharacterized protein</fullName>
    </submittedName>
</protein>
<name>A0A0F8Z170_9ZZZZ</name>
<evidence type="ECO:0000313" key="1">
    <source>
        <dbReference type="EMBL" id="KKK60189.1"/>
    </source>
</evidence>
<accession>A0A0F8Z170</accession>
<feature type="non-terminal residue" evidence="1">
    <location>
        <position position="1"/>
    </location>
</feature>